<proteinExistence type="predicted"/>
<protein>
    <submittedName>
        <fullName evidence="4">Perlucin</fullName>
    </submittedName>
</protein>
<feature type="compositionally biased region" description="Polar residues" evidence="2">
    <location>
        <begin position="1"/>
        <end position="16"/>
    </location>
</feature>
<name>A0A9Q1BAL0_HOLLE</name>
<dbReference type="Proteomes" id="UP001152320">
    <property type="component" value="Unassembled WGS sequence"/>
</dbReference>
<dbReference type="OrthoDB" id="7724281at2759"/>
<dbReference type="InterPro" id="IPR016187">
    <property type="entry name" value="CTDL_fold"/>
</dbReference>
<accession>A0A9Q1BAL0</accession>
<evidence type="ECO:0000313" key="5">
    <source>
        <dbReference type="Proteomes" id="UP001152320"/>
    </source>
</evidence>
<dbReference type="PANTHER" id="PTHR22803">
    <property type="entry name" value="MANNOSE, PHOSPHOLIPASE, LECTIN RECEPTOR RELATED"/>
    <property type="match status" value="1"/>
</dbReference>
<evidence type="ECO:0000256" key="2">
    <source>
        <dbReference type="SAM" id="MobiDB-lite"/>
    </source>
</evidence>
<dbReference type="SUPFAM" id="SSF56436">
    <property type="entry name" value="C-type lectin-like"/>
    <property type="match status" value="1"/>
</dbReference>
<dbReference type="SMART" id="SM00034">
    <property type="entry name" value="CLECT"/>
    <property type="match status" value="1"/>
</dbReference>
<keyword evidence="1" id="KW-1015">Disulfide bond</keyword>
<feature type="domain" description="C-type lectin" evidence="3">
    <location>
        <begin position="94"/>
        <end position="218"/>
    </location>
</feature>
<dbReference type="AlphaFoldDB" id="A0A9Q1BAL0"/>
<dbReference type="InterPro" id="IPR001304">
    <property type="entry name" value="C-type_lectin-like"/>
</dbReference>
<dbReference type="PROSITE" id="PS50041">
    <property type="entry name" value="C_TYPE_LECTIN_2"/>
    <property type="match status" value="1"/>
</dbReference>
<feature type="compositionally biased region" description="Low complexity" evidence="2">
    <location>
        <begin position="65"/>
        <end position="81"/>
    </location>
</feature>
<evidence type="ECO:0000256" key="1">
    <source>
        <dbReference type="ARBA" id="ARBA00023157"/>
    </source>
</evidence>
<organism evidence="4 5">
    <name type="scientific">Holothuria leucospilota</name>
    <name type="common">Black long sea cucumber</name>
    <name type="synonym">Mertensiothuria leucospilota</name>
    <dbReference type="NCBI Taxonomy" id="206669"/>
    <lineage>
        <taxon>Eukaryota</taxon>
        <taxon>Metazoa</taxon>
        <taxon>Echinodermata</taxon>
        <taxon>Eleutherozoa</taxon>
        <taxon>Echinozoa</taxon>
        <taxon>Holothuroidea</taxon>
        <taxon>Aspidochirotacea</taxon>
        <taxon>Aspidochirotida</taxon>
        <taxon>Holothuriidae</taxon>
        <taxon>Holothuria</taxon>
    </lineage>
</organism>
<dbReference type="InterPro" id="IPR018378">
    <property type="entry name" value="C-type_lectin_CS"/>
</dbReference>
<dbReference type="PROSITE" id="PS00615">
    <property type="entry name" value="C_TYPE_LECTIN_1"/>
    <property type="match status" value="1"/>
</dbReference>
<sequence>MTSFEEPSLSTSSDKFTTSVVVEETERGVTRQGVATEPVTENLASKEAMTTSQEPPLSISELSDESTTSGGEETTHGSSTEPGKAKDTKQLHHWGNSSYEFINASKLTWEEAANACSVMMGEGAHLVFIENELEDKEVTRVVDIISERDQGWWIGLTDKDSEDVWKFFNVSASYTNWKGGQPDNNGGDENCVEIRKWSTGDVSWNDNTCDKPFYYICEKDYF</sequence>
<evidence type="ECO:0000313" key="4">
    <source>
        <dbReference type="EMBL" id="KAJ8018348.1"/>
    </source>
</evidence>
<dbReference type="EMBL" id="JAIZAY010000425">
    <property type="protein sequence ID" value="KAJ8018348.1"/>
    <property type="molecule type" value="Genomic_DNA"/>
</dbReference>
<keyword evidence="5" id="KW-1185">Reference proteome</keyword>
<dbReference type="InterPro" id="IPR016186">
    <property type="entry name" value="C-type_lectin-like/link_sf"/>
</dbReference>
<dbReference type="Pfam" id="PF00059">
    <property type="entry name" value="Lectin_C"/>
    <property type="match status" value="1"/>
</dbReference>
<feature type="region of interest" description="Disordered" evidence="2">
    <location>
        <begin position="1"/>
        <end position="91"/>
    </location>
</feature>
<comment type="caution">
    <text evidence="4">The sequence shown here is derived from an EMBL/GenBank/DDBJ whole genome shotgun (WGS) entry which is preliminary data.</text>
</comment>
<dbReference type="InterPro" id="IPR050111">
    <property type="entry name" value="C-type_lectin/snaclec_domain"/>
</dbReference>
<evidence type="ECO:0000259" key="3">
    <source>
        <dbReference type="PROSITE" id="PS50041"/>
    </source>
</evidence>
<dbReference type="Gene3D" id="3.10.100.10">
    <property type="entry name" value="Mannose-Binding Protein A, subunit A"/>
    <property type="match status" value="1"/>
</dbReference>
<gene>
    <name evidence="4" type="ORF">HOLleu_43711</name>
</gene>
<reference evidence="4" key="1">
    <citation type="submission" date="2021-10" db="EMBL/GenBank/DDBJ databases">
        <title>Tropical sea cucumber genome reveals ecological adaptation and Cuvierian tubules defense mechanism.</title>
        <authorList>
            <person name="Chen T."/>
        </authorList>
    </citation>
    <scope>NUCLEOTIDE SEQUENCE</scope>
    <source>
        <strain evidence="4">Nanhai2018</strain>
        <tissue evidence="4">Muscle</tissue>
    </source>
</reference>